<feature type="compositionally biased region" description="Acidic residues" evidence="1">
    <location>
        <begin position="116"/>
        <end position="125"/>
    </location>
</feature>
<evidence type="ECO:0000259" key="2">
    <source>
        <dbReference type="Pfam" id="PF20231"/>
    </source>
</evidence>
<feature type="region of interest" description="Disordered" evidence="1">
    <location>
        <begin position="42"/>
        <end position="144"/>
    </location>
</feature>
<proteinExistence type="predicted"/>
<organism evidence="3 4">
    <name type="scientific">Coprinellus micaceus</name>
    <name type="common">Glistening ink-cap mushroom</name>
    <name type="synonym">Coprinus micaceus</name>
    <dbReference type="NCBI Taxonomy" id="71717"/>
    <lineage>
        <taxon>Eukaryota</taxon>
        <taxon>Fungi</taxon>
        <taxon>Dikarya</taxon>
        <taxon>Basidiomycota</taxon>
        <taxon>Agaricomycotina</taxon>
        <taxon>Agaricomycetes</taxon>
        <taxon>Agaricomycetidae</taxon>
        <taxon>Agaricales</taxon>
        <taxon>Agaricineae</taxon>
        <taxon>Psathyrellaceae</taxon>
        <taxon>Coprinellus</taxon>
    </lineage>
</organism>
<comment type="caution">
    <text evidence="3">The sequence shown here is derived from an EMBL/GenBank/DDBJ whole genome shotgun (WGS) entry which is preliminary data.</text>
</comment>
<feature type="region of interest" description="Disordered" evidence="1">
    <location>
        <begin position="691"/>
        <end position="733"/>
    </location>
</feature>
<dbReference type="OrthoDB" id="3040861at2759"/>
<evidence type="ECO:0000313" key="4">
    <source>
        <dbReference type="Proteomes" id="UP000298030"/>
    </source>
</evidence>
<gene>
    <name evidence="3" type="ORF">FA13DRAFT_1799206</name>
</gene>
<accession>A0A4Y7SKG1</accession>
<keyword evidence="4" id="KW-1185">Reference proteome</keyword>
<feature type="compositionally biased region" description="Acidic residues" evidence="1">
    <location>
        <begin position="698"/>
        <end position="709"/>
    </location>
</feature>
<reference evidence="3 4" key="1">
    <citation type="journal article" date="2019" name="Nat. Ecol. Evol.">
        <title>Megaphylogeny resolves global patterns of mushroom evolution.</title>
        <authorList>
            <person name="Varga T."/>
            <person name="Krizsan K."/>
            <person name="Foldi C."/>
            <person name="Dima B."/>
            <person name="Sanchez-Garcia M."/>
            <person name="Sanchez-Ramirez S."/>
            <person name="Szollosi G.J."/>
            <person name="Szarkandi J.G."/>
            <person name="Papp V."/>
            <person name="Albert L."/>
            <person name="Andreopoulos W."/>
            <person name="Angelini C."/>
            <person name="Antonin V."/>
            <person name="Barry K.W."/>
            <person name="Bougher N.L."/>
            <person name="Buchanan P."/>
            <person name="Buyck B."/>
            <person name="Bense V."/>
            <person name="Catcheside P."/>
            <person name="Chovatia M."/>
            <person name="Cooper J."/>
            <person name="Damon W."/>
            <person name="Desjardin D."/>
            <person name="Finy P."/>
            <person name="Geml J."/>
            <person name="Haridas S."/>
            <person name="Hughes K."/>
            <person name="Justo A."/>
            <person name="Karasinski D."/>
            <person name="Kautmanova I."/>
            <person name="Kiss B."/>
            <person name="Kocsube S."/>
            <person name="Kotiranta H."/>
            <person name="LaButti K.M."/>
            <person name="Lechner B.E."/>
            <person name="Liimatainen K."/>
            <person name="Lipzen A."/>
            <person name="Lukacs Z."/>
            <person name="Mihaltcheva S."/>
            <person name="Morgado L.N."/>
            <person name="Niskanen T."/>
            <person name="Noordeloos M.E."/>
            <person name="Ohm R.A."/>
            <person name="Ortiz-Santana B."/>
            <person name="Ovrebo C."/>
            <person name="Racz N."/>
            <person name="Riley R."/>
            <person name="Savchenko A."/>
            <person name="Shiryaev A."/>
            <person name="Soop K."/>
            <person name="Spirin V."/>
            <person name="Szebenyi C."/>
            <person name="Tomsovsky M."/>
            <person name="Tulloss R.E."/>
            <person name="Uehling J."/>
            <person name="Grigoriev I.V."/>
            <person name="Vagvolgyi C."/>
            <person name="Papp T."/>
            <person name="Martin F.M."/>
            <person name="Miettinen O."/>
            <person name="Hibbett D.S."/>
            <person name="Nagy L.G."/>
        </authorList>
    </citation>
    <scope>NUCLEOTIDE SEQUENCE [LARGE SCALE GENOMIC DNA]</scope>
    <source>
        <strain evidence="3 4">FP101781</strain>
    </source>
</reference>
<evidence type="ECO:0000313" key="3">
    <source>
        <dbReference type="EMBL" id="TEB22094.1"/>
    </source>
</evidence>
<dbReference type="AlphaFoldDB" id="A0A4Y7SKG1"/>
<name>A0A4Y7SKG1_COPMI</name>
<dbReference type="InterPro" id="IPR046496">
    <property type="entry name" value="DUF6589"/>
</dbReference>
<feature type="domain" description="DUF6589" evidence="2">
    <location>
        <begin position="432"/>
        <end position="881"/>
    </location>
</feature>
<sequence length="975" mass="108473">MSVERPAHIVRMPDYSPVKLVSIAYGVPYTPPFYSYHHHLRPIPDSLDPPSTQNRLYTDGMGKRKAKKAGSHPKGSGKPHKSASAAEEPIAVPVEQPAAQESEPGDEEMGGGMSGVEEEGEEDNEGASGSESGPSTGVPRTRAPRKTLAQKVYGLLSVFKSAKLSPFDVILAILDEDNYQFEDYRKELYKPSSTKLDKILSLVSRTESGREKLSEWIQGEAGTSCISDTIAREMDDVRNAYTLSGLADVSPEYIRNREDDLFIEEAPFTMRILRYAAQTKRQEAENVKKTPDDVCDSVMRQLLYQRSNRCLGFQAEFGLFLWTTGASRATIEACHKIGLSVSYQSVLNLLAKLAGGCMALAVLAATAFYAFCYDNINISTSIHVEQRGSNATPGKVTSGTLGIVYPLPNATPEVMELEPILDRMRNPDYQGLSFDKDLVPKDEALEAIFHQFCVHIIQPLARYTQSLDLSSYDNPLLQHQVRRQLPEGQRTESLPIRLSTTEEASTGGNLKFHREVHIDMLQGDVEKLSKYAIPCINDQMTNSRIRSGQFIRIDDLNDFEKRLVYQLAMGLFHAALNLAWAILQKHRGPAQQLGTLAFWIAVLEKKRLARAKPDYHTLYATLTQVLEGLLISAWMEVCVQEDTTLDDDTKKTANYKQKKASLYAYAKSKPTAADLRAKAATILNDYASPLPSVHADAPSDDESESDDGSADYAPTSNIPPPVPSGIEEDPTKDPVNQNVRLLVRDILYLLELVSAVKVGDFGRVEDILPHLAMIYCGAGCKNYCIEVLFLIQNLKYIWPTDFANVMRDIMIVNPSGIPGHCLAIDINMEYTIREIKELIVAKGCENTWEHLGDISAAIEYLKEIKRRMAVILNLPHQNKGHSDVDVSQLIWRVADRAQKDKLSTHQPSRKGYTKVKAMLNLLEEGANKLKCSTVATFNKKFKNYVNGLGYEAEDDEISPANLPLFDEGDDEPNDG</sequence>
<protein>
    <recommendedName>
        <fullName evidence="2">DUF6589 domain-containing protein</fullName>
    </recommendedName>
</protein>
<dbReference type="Proteomes" id="UP000298030">
    <property type="component" value="Unassembled WGS sequence"/>
</dbReference>
<dbReference type="EMBL" id="QPFP01000097">
    <property type="protein sequence ID" value="TEB22094.1"/>
    <property type="molecule type" value="Genomic_DNA"/>
</dbReference>
<feature type="compositionally biased region" description="Basic residues" evidence="1">
    <location>
        <begin position="63"/>
        <end position="81"/>
    </location>
</feature>
<dbReference type="Pfam" id="PF20231">
    <property type="entry name" value="DUF6589"/>
    <property type="match status" value="1"/>
</dbReference>
<evidence type="ECO:0000256" key="1">
    <source>
        <dbReference type="SAM" id="MobiDB-lite"/>
    </source>
</evidence>